<organism evidence="6 7">
    <name type="scientific">Rohdeia mirabilis</name>
    <dbReference type="NCBI Taxonomy" id="2528008"/>
    <lineage>
        <taxon>Bacteria</taxon>
        <taxon>Pseudomonadati</taxon>
        <taxon>Planctomycetota</taxon>
        <taxon>Planctomycetia</taxon>
        <taxon>Planctomycetia incertae sedis</taxon>
        <taxon>Rohdeia</taxon>
    </lineage>
</organism>
<feature type="domain" description="Glycosyltransferase 2-like" evidence="5">
    <location>
        <begin position="225"/>
        <end position="352"/>
    </location>
</feature>
<name>A0A518CY90_9BACT</name>
<dbReference type="EC" id="2.4.1.212" evidence="6"/>
<comment type="similarity">
    <text evidence="1">Belongs to the glycosyltransferase 2 family.</text>
</comment>
<evidence type="ECO:0000313" key="7">
    <source>
        <dbReference type="Proteomes" id="UP000319342"/>
    </source>
</evidence>
<keyword evidence="7" id="KW-1185">Reference proteome</keyword>
<proteinExistence type="inferred from homology"/>
<evidence type="ECO:0000313" key="6">
    <source>
        <dbReference type="EMBL" id="QDU84202.1"/>
    </source>
</evidence>
<evidence type="ECO:0000256" key="2">
    <source>
        <dbReference type="ARBA" id="ARBA00022676"/>
    </source>
</evidence>
<evidence type="ECO:0000256" key="1">
    <source>
        <dbReference type="ARBA" id="ARBA00006739"/>
    </source>
</evidence>
<keyword evidence="3 6" id="KW-0808">Transferase</keyword>
<sequence length="597" mass="64919">MRYPTACAVVLVREEALPHLERALTEIRAQRDCELTPVLVDQTLAGELEGKGPELGATVLREPSPSRGLGLVRALEATDAEAVLVWEARACYGTDRARTQLAALASDESLHLVTCDLALASTNAAGEPYRETRALDLCDDDLPGLWHATVCVRRPLLATIDRAAFAPSEFGLWTAARASGVLGHVTNALVEVELEASTEHVATVRVDAQLHRLAQQTPLERPEITVLLATHNRCDILLDCIAGFARQLVRPGTLEIVVVDDASSDATSRVLPHVRTNVRVVYDRLPRGAGASAARNLGLPVARGARVLFVNDDTIPAPDLVRRHLEAHRELGAGAMVLGTFRQPDDILANALNRVLDDGNLVFGYAGFVAGEELPGGHFYTCNASVDTEVVRAIGAFDEGYGECGGEDTDIGLRLIAAGQRLFFRPECQATHRHRLSFEDFRRRQHRVARAHVRLYFDHPELVVGQPFAERTTEHMRTHLERSAPAIPLCESAARTLAEIDLDRVAATGGELDATVRDLAHTLEECVRRLHSVYWIEGLLAGFDEAGLTGFPDLIEKATARAAVRAFERTTDDSVAAATPTTTNPTSSNTTEVIHHA</sequence>
<dbReference type="PANTHER" id="PTHR43179:SF12">
    <property type="entry name" value="GALACTOFURANOSYLTRANSFERASE GLFT2"/>
    <property type="match status" value="1"/>
</dbReference>
<evidence type="ECO:0000256" key="4">
    <source>
        <dbReference type="SAM" id="MobiDB-lite"/>
    </source>
</evidence>
<evidence type="ECO:0000256" key="3">
    <source>
        <dbReference type="ARBA" id="ARBA00022679"/>
    </source>
</evidence>
<dbReference type="RefSeq" id="WP_145185326.1">
    <property type="nucleotide sequence ID" value="NZ_CP036290.1"/>
</dbReference>
<dbReference type="PANTHER" id="PTHR43179">
    <property type="entry name" value="RHAMNOSYLTRANSFERASE WBBL"/>
    <property type="match status" value="1"/>
</dbReference>
<reference evidence="6 7" key="1">
    <citation type="submission" date="2019-02" db="EMBL/GenBank/DDBJ databases">
        <title>Deep-cultivation of Planctomycetes and their phenomic and genomic characterization uncovers novel biology.</title>
        <authorList>
            <person name="Wiegand S."/>
            <person name="Jogler M."/>
            <person name="Boedeker C."/>
            <person name="Pinto D."/>
            <person name="Vollmers J."/>
            <person name="Rivas-Marin E."/>
            <person name="Kohn T."/>
            <person name="Peeters S.H."/>
            <person name="Heuer A."/>
            <person name="Rast P."/>
            <person name="Oberbeckmann S."/>
            <person name="Bunk B."/>
            <person name="Jeske O."/>
            <person name="Meyerdierks A."/>
            <person name="Storesund J.E."/>
            <person name="Kallscheuer N."/>
            <person name="Luecker S."/>
            <person name="Lage O.M."/>
            <person name="Pohl T."/>
            <person name="Merkel B.J."/>
            <person name="Hornburger P."/>
            <person name="Mueller R.-W."/>
            <person name="Bruemmer F."/>
            <person name="Labrenz M."/>
            <person name="Spormann A.M."/>
            <person name="Op den Camp H."/>
            <person name="Overmann J."/>
            <person name="Amann R."/>
            <person name="Jetten M.S.M."/>
            <person name="Mascher T."/>
            <person name="Medema M.H."/>
            <person name="Devos D.P."/>
            <person name="Kaster A.-K."/>
            <person name="Ovreas L."/>
            <person name="Rohde M."/>
            <person name="Galperin M.Y."/>
            <person name="Jogler C."/>
        </authorList>
    </citation>
    <scope>NUCLEOTIDE SEQUENCE [LARGE SCALE GENOMIC DNA]</scope>
    <source>
        <strain evidence="6 7">Pla163</strain>
    </source>
</reference>
<keyword evidence="2 6" id="KW-0328">Glycosyltransferase</keyword>
<dbReference type="OrthoDB" id="9781367at2"/>
<dbReference type="Proteomes" id="UP000319342">
    <property type="component" value="Chromosome"/>
</dbReference>
<dbReference type="AlphaFoldDB" id="A0A518CY90"/>
<feature type="region of interest" description="Disordered" evidence="4">
    <location>
        <begin position="571"/>
        <end position="597"/>
    </location>
</feature>
<dbReference type="InterPro" id="IPR001173">
    <property type="entry name" value="Glyco_trans_2-like"/>
</dbReference>
<evidence type="ECO:0000259" key="5">
    <source>
        <dbReference type="Pfam" id="PF00535"/>
    </source>
</evidence>
<accession>A0A518CY90</accession>
<dbReference type="InterPro" id="IPR029044">
    <property type="entry name" value="Nucleotide-diphossugar_trans"/>
</dbReference>
<dbReference type="Pfam" id="PF00535">
    <property type="entry name" value="Glycos_transf_2"/>
    <property type="match status" value="1"/>
</dbReference>
<feature type="compositionally biased region" description="Low complexity" evidence="4">
    <location>
        <begin position="579"/>
        <end position="591"/>
    </location>
</feature>
<dbReference type="SUPFAM" id="SSF53448">
    <property type="entry name" value="Nucleotide-diphospho-sugar transferases"/>
    <property type="match status" value="1"/>
</dbReference>
<gene>
    <name evidence="6" type="primary">hyaD</name>
    <name evidence="6" type="ORF">Pla163_13070</name>
</gene>
<dbReference type="Gene3D" id="3.90.550.10">
    <property type="entry name" value="Spore Coat Polysaccharide Biosynthesis Protein SpsA, Chain A"/>
    <property type="match status" value="1"/>
</dbReference>
<dbReference type="EMBL" id="CP036290">
    <property type="protein sequence ID" value="QDU84202.1"/>
    <property type="molecule type" value="Genomic_DNA"/>
</dbReference>
<dbReference type="GO" id="GO:0050501">
    <property type="term" value="F:hyaluronan synthase activity"/>
    <property type="evidence" value="ECO:0007669"/>
    <property type="project" value="UniProtKB-EC"/>
</dbReference>
<protein>
    <submittedName>
        <fullName evidence="6">Hyaluronan synthase</fullName>
        <ecNumber evidence="6">2.4.1.212</ecNumber>
    </submittedName>
</protein>